<comment type="caution">
    <text evidence="2">The sequence shown here is derived from an EMBL/GenBank/DDBJ whole genome shotgun (WGS) entry which is preliminary data.</text>
</comment>
<feature type="transmembrane region" description="Helical" evidence="1">
    <location>
        <begin position="64"/>
        <end position="86"/>
    </location>
</feature>
<keyword evidence="1" id="KW-1133">Transmembrane helix</keyword>
<keyword evidence="3" id="KW-1185">Reference proteome</keyword>
<dbReference type="RefSeq" id="WP_168549595.1">
    <property type="nucleotide sequence ID" value="NZ_JAAXPR010000016.1"/>
</dbReference>
<evidence type="ECO:0000313" key="2">
    <source>
        <dbReference type="EMBL" id="NKZ20849.1"/>
    </source>
</evidence>
<feature type="transmembrane region" description="Helical" evidence="1">
    <location>
        <begin position="39"/>
        <end position="58"/>
    </location>
</feature>
<accession>A0A7X6N021</accession>
<reference evidence="2 3" key="1">
    <citation type="submission" date="2020-04" db="EMBL/GenBank/DDBJ databases">
        <title>MicrobeNet Type strains.</title>
        <authorList>
            <person name="Nicholson A.C."/>
        </authorList>
    </citation>
    <scope>NUCLEOTIDE SEQUENCE [LARGE SCALE GENOMIC DNA]</scope>
    <source>
        <strain evidence="2 3">CCUG 69612</strain>
    </source>
</reference>
<gene>
    <name evidence="2" type="ORF">HF992_08415</name>
</gene>
<keyword evidence="1" id="KW-0812">Transmembrane</keyword>
<evidence type="ECO:0000313" key="3">
    <source>
        <dbReference type="Proteomes" id="UP000522720"/>
    </source>
</evidence>
<proteinExistence type="predicted"/>
<dbReference type="Pfam" id="PF11683">
    <property type="entry name" value="DUF3278"/>
    <property type="match status" value="1"/>
</dbReference>
<feature type="transmembrane region" description="Helical" evidence="1">
    <location>
        <begin position="140"/>
        <end position="160"/>
    </location>
</feature>
<sequence length="178" mass="20471">MKHFDKNNFYPFFLRRFYGINGELDEYSMAEINKFGNHMFMFLYSLVLVGFLLEIFALADIWDILALLGVFIPFNAQVKLIRRLGLDKLEVEQDQMKAAKKTMFKRALWQTLIMMVFMLLTSIAMWRMGIPQKGGTSAGIFFKIAVPGVVAVLTPIAFLVQLKDNLKKISLIEEGDET</sequence>
<keyword evidence="1" id="KW-0472">Membrane</keyword>
<dbReference type="AlphaFoldDB" id="A0A7X6N021"/>
<feature type="transmembrane region" description="Helical" evidence="1">
    <location>
        <begin position="107"/>
        <end position="128"/>
    </location>
</feature>
<organism evidence="2 3">
    <name type="scientific">Streptococcus ovuberis</name>
    <dbReference type="NCBI Taxonomy" id="1936207"/>
    <lineage>
        <taxon>Bacteria</taxon>
        <taxon>Bacillati</taxon>
        <taxon>Bacillota</taxon>
        <taxon>Bacilli</taxon>
        <taxon>Lactobacillales</taxon>
        <taxon>Streptococcaceae</taxon>
        <taxon>Streptococcus</taxon>
    </lineage>
</organism>
<dbReference type="EMBL" id="JAAXPR010000016">
    <property type="protein sequence ID" value="NKZ20849.1"/>
    <property type="molecule type" value="Genomic_DNA"/>
</dbReference>
<dbReference type="Proteomes" id="UP000522720">
    <property type="component" value="Unassembled WGS sequence"/>
</dbReference>
<dbReference type="InterPro" id="IPR021697">
    <property type="entry name" value="DUF3278"/>
</dbReference>
<name>A0A7X6N021_9STRE</name>
<protein>
    <submittedName>
        <fullName evidence="2">DUF3278 domain-containing protein</fullName>
    </submittedName>
</protein>
<evidence type="ECO:0000256" key="1">
    <source>
        <dbReference type="SAM" id="Phobius"/>
    </source>
</evidence>